<dbReference type="InterPro" id="IPR033900">
    <property type="entry name" value="Gram_neg_porin_domain"/>
</dbReference>
<dbReference type="Proteomes" id="UP000026249">
    <property type="component" value="Unassembled WGS sequence"/>
</dbReference>
<dbReference type="AlphaFoldDB" id="A0A037ZP84"/>
<evidence type="ECO:0000313" key="3">
    <source>
        <dbReference type="EMBL" id="KAJ57465.1"/>
    </source>
</evidence>
<proteinExistence type="predicted"/>
<gene>
    <name evidence="3" type="ORF">ACMU_02880</name>
</gene>
<dbReference type="RefSeq" id="WP_035255823.1">
    <property type="nucleotide sequence ID" value="NZ_JFKE01000001.1"/>
</dbReference>
<evidence type="ECO:0000256" key="1">
    <source>
        <dbReference type="SAM" id="SignalP"/>
    </source>
</evidence>
<accession>A0A037ZP84</accession>
<dbReference type="STRING" id="1454373.ACMU_02880"/>
<evidence type="ECO:0000313" key="4">
    <source>
        <dbReference type="Proteomes" id="UP000026249"/>
    </source>
</evidence>
<protein>
    <recommendedName>
        <fullName evidence="2">Porin domain-containing protein</fullName>
    </recommendedName>
</protein>
<feature type="chain" id="PRO_5001564542" description="Porin domain-containing protein" evidence="1">
    <location>
        <begin position="21"/>
        <end position="314"/>
    </location>
</feature>
<dbReference type="EMBL" id="JFKE01000001">
    <property type="protein sequence ID" value="KAJ57465.1"/>
    <property type="molecule type" value="Genomic_DNA"/>
</dbReference>
<sequence length="314" mass="31318">MKKVLFATTALVASAGIAAAEVNLSGSAEMGVVGGSAQETQFHTDIDVTFKMEGTTDNGLTFGASIDLDESDGSGSCTLPGGILANGAVACSVSGASPAFAEKSAGGETIFISGDFGTITMGDTDSGFDAVLDEIHSLGGAGSIDGAHEANTSDGDGVGQPDSQTLSYKNTFNGLEFVVSINLDDAAGSNDHHYSIGVGYTFDLASGSVDLGLGYSDAGAADAFGFSAVVKLDNGFAFGGRYEDASGASNEAWGVGVGYKTGAYGFNAQYSEKGGVDGWGVAAQYDLGGAKLQAGYGDVSGGASTWSLGVAMKF</sequence>
<evidence type="ECO:0000259" key="2">
    <source>
        <dbReference type="Pfam" id="PF13609"/>
    </source>
</evidence>
<dbReference type="InterPro" id="IPR023614">
    <property type="entry name" value="Porin_dom_sf"/>
</dbReference>
<dbReference type="Gene3D" id="2.40.160.10">
    <property type="entry name" value="Porin"/>
    <property type="match status" value="1"/>
</dbReference>
<dbReference type="Pfam" id="PF13609">
    <property type="entry name" value="Porin_4"/>
    <property type="match status" value="1"/>
</dbReference>
<name>A0A037ZP84_9RHOB</name>
<dbReference type="SUPFAM" id="SSF56935">
    <property type="entry name" value="Porins"/>
    <property type="match status" value="1"/>
</dbReference>
<dbReference type="GO" id="GO:0015288">
    <property type="term" value="F:porin activity"/>
    <property type="evidence" value="ECO:0007669"/>
    <property type="project" value="InterPro"/>
</dbReference>
<reference evidence="3 4" key="1">
    <citation type="submission" date="2014-03" db="EMBL/GenBank/DDBJ databases">
        <title>Draft Genome Sequence of Actibacterium mucosum KCTC 23349, a Marine Alphaproteobacterium with Complex Ionic Requirements Isolated from Mediterranean Seawater at Malvarrosa Beach, Valencia, Spain.</title>
        <authorList>
            <person name="Arahal D.R."/>
            <person name="Shao Z."/>
            <person name="Lai Q."/>
            <person name="Pujalte M.J."/>
        </authorList>
    </citation>
    <scope>NUCLEOTIDE SEQUENCE [LARGE SCALE GENOMIC DNA]</scope>
    <source>
        <strain evidence="3 4">KCTC 23349</strain>
    </source>
</reference>
<keyword evidence="1" id="KW-0732">Signal</keyword>
<comment type="caution">
    <text evidence="3">The sequence shown here is derived from an EMBL/GenBank/DDBJ whole genome shotgun (WGS) entry which is preliminary data.</text>
</comment>
<feature type="signal peptide" evidence="1">
    <location>
        <begin position="1"/>
        <end position="20"/>
    </location>
</feature>
<dbReference type="OrthoDB" id="7326315at2"/>
<keyword evidence="4" id="KW-1185">Reference proteome</keyword>
<feature type="domain" description="Porin" evidence="2">
    <location>
        <begin position="7"/>
        <end position="272"/>
    </location>
</feature>
<dbReference type="GO" id="GO:0016020">
    <property type="term" value="C:membrane"/>
    <property type="evidence" value="ECO:0007669"/>
    <property type="project" value="InterPro"/>
</dbReference>
<organism evidence="3 4">
    <name type="scientific">Actibacterium mucosum KCTC 23349</name>
    <dbReference type="NCBI Taxonomy" id="1454373"/>
    <lineage>
        <taxon>Bacteria</taxon>
        <taxon>Pseudomonadati</taxon>
        <taxon>Pseudomonadota</taxon>
        <taxon>Alphaproteobacteria</taxon>
        <taxon>Rhodobacterales</taxon>
        <taxon>Roseobacteraceae</taxon>
        <taxon>Actibacterium</taxon>
    </lineage>
</organism>